<proteinExistence type="predicted"/>
<accession>A0A4Q9LQZ3</accession>
<comment type="caution">
    <text evidence="1">The sequence shown here is derived from an EMBL/GenBank/DDBJ whole genome shotgun (WGS) entry which is preliminary data.</text>
</comment>
<evidence type="ECO:0000313" key="1">
    <source>
        <dbReference type="EMBL" id="TBU10908.1"/>
    </source>
</evidence>
<dbReference type="Proteomes" id="UP000292282">
    <property type="component" value="Unassembled WGS sequence"/>
</dbReference>
<keyword evidence="2" id="KW-1185">Reference proteome</keyword>
<protein>
    <submittedName>
        <fullName evidence="1">Uncharacterized protein</fullName>
    </submittedName>
</protein>
<evidence type="ECO:0000313" key="2">
    <source>
        <dbReference type="Proteomes" id="UP000292282"/>
    </source>
</evidence>
<gene>
    <name evidence="1" type="ORF">CWI38_1482p0020</name>
</gene>
<reference evidence="1 2" key="1">
    <citation type="submission" date="2017-12" db="EMBL/GenBank/DDBJ databases">
        <authorList>
            <person name="Pombert J.-F."/>
            <person name="Haag K.L."/>
            <person name="Ebert D."/>
        </authorList>
    </citation>
    <scope>NUCLEOTIDE SEQUENCE [LARGE SCALE GENOMIC DNA]</scope>
    <source>
        <strain evidence="1">IL-G-3</strain>
    </source>
</reference>
<dbReference type="VEuPathDB" id="MicrosporidiaDB:CWI38_1482p0020"/>
<sequence>MGVRCEEVLVIIVCKRVLGVSNMCSKLEGVSSNSYSPIKGVNNILLDKRNARNTRVKRVLNH</sequence>
<name>A0A4Q9LQZ3_9MICR</name>
<dbReference type="AlphaFoldDB" id="A0A4Q9LQZ3"/>
<organism evidence="1 2">
    <name type="scientific">Hamiltosporidium tvaerminnensis</name>
    <dbReference type="NCBI Taxonomy" id="1176355"/>
    <lineage>
        <taxon>Eukaryota</taxon>
        <taxon>Fungi</taxon>
        <taxon>Fungi incertae sedis</taxon>
        <taxon>Microsporidia</taxon>
        <taxon>Dubosqiidae</taxon>
        <taxon>Hamiltosporidium</taxon>
    </lineage>
</organism>
<dbReference type="EMBL" id="PITK01001482">
    <property type="protein sequence ID" value="TBU10908.1"/>
    <property type="molecule type" value="Genomic_DNA"/>
</dbReference>